<feature type="non-terminal residue" evidence="1">
    <location>
        <position position="1"/>
    </location>
</feature>
<reference evidence="1" key="1">
    <citation type="journal article" date="2014" name="Front. Microbiol.">
        <title>High frequency of phylogenetically diverse reductive dehalogenase-homologous genes in deep subseafloor sedimentary metagenomes.</title>
        <authorList>
            <person name="Kawai M."/>
            <person name="Futagami T."/>
            <person name="Toyoda A."/>
            <person name="Takaki Y."/>
            <person name="Nishi S."/>
            <person name="Hori S."/>
            <person name="Arai W."/>
            <person name="Tsubouchi T."/>
            <person name="Morono Y."/>
            <person name="Uchiyama I."/>
            <person name="Ito T."/>
            <person name="Fujiyama A."/>
            <person name="Inagaki F."/>
            <person name="Takami H."/>
        </authorList>
    </citation>
    <scope>NUCLEOTIDE SEQUENCE</scope>
    <source>
        <strain evidence="1">Expedition CK06-06</strain>
    </source>
</reference>
<proteinExistence type="predicted"/>
<sequence length="77" mass="8674">RHLMDAERRKVCLEWMERGANFLPTNLGIKEDDPTGERWRPLVQAIQEVFDAGHGDKLVLGLDSGYCSETGPFAPMT</sequence>
<gene>
    <name evidence="1" type="ORF">S01H1_85650</name>
</gene>
<dbReference type="AlphaFoldDB" id="X0Z0B8"/>
<dbReference type="EMBL" id="BARS01058915">
    <property type="protein sequence ID" value="GAG42136.1"/>
    <property type="molecule type" value="Genomic_DNA"/>
</dbReference>
<evidence type="ECO:0000313" key="1">
    <source>
        <dbReference type="EMBL" id="GAG42136.1"/>
    </source>
</evidence>
<comment type="caution">
    <text evidence="1">The sequence shown here is derived from an EMBL/GenBank/DDBJ whole genome shotgun (WGS) entry which is preliminary data.</text>
</comment>
<feature type="non-terminal residue" evidence="1">
    <location>
        <position position="77"/>
    </location>
</feature>
<protein>
    <submittedName>
        <fullName evidence="1">Uncharacterized protein</fullName>
    </submittedName>
</protein>
<organism evidence="1">
    <name type="scientific">marine sediment metagenome</name>
    <dbReference type="NCBI Taxonomy" id="412755"/>
    <lineage>
        <taxon>unclassified sequences</taxon>
        <taxon>metagenomes</taxon>
        <taxon>ecological metagenomes</taxon>
    </lineage>
</organism>
<accession>X0Z0B8</accession>
<name>X0Z0B8_9ZZZZ</name>